<comment type="caution">
    <text evidence="3">The sequence shown here is derived from an EMBL/GenBank/DDBJ whole genome shotgun (WGS) entry which is preliminary data.</text>
</comment>
<evidence type="ECO:0000256" key="1">
    <source>
        <dbReference type="SAM" id="MobiDB-lite"/>
    </source>
</evidence>
<evidence type="ECO:0000313" key="3">
    <source>
        <dbReference type="EMBL" id="MCR2804537.1"/>
    </source>
</evidence>
<keyword evidence="4" id="KW-1185">Reference proteome</keyword>
<gene>
    <name evidence="3" type="ORF">NQZ67_11675</name>
</gene>
<accession>A0A9X2MVT3</accession>
<feature type="region of interest" description="Disordered" evidence="1">
    <location>
        <begin position="29"/>
        <end position="58"/>
    </location>
</feature>
<proteinExistence type="predicted"/>
<feature type="chain" id="PRO_5040747381" evidence="2">
    <location>
        <begin position="25"/>
        <end position="416"/>
    </location>
</feature>
<dbReference type="EMBL" id="JANIPJ010000007">
    <property type="protein sequence ID" value="MCR2804537.1"/>
    <property type="molecule type" value="Genomic_DNA"/>
</dbReference>
<name>A0A9X2MVT3_9BACL</name>
<dbReference type="InterPro" id="IPR025584">
    <property type="entry name" value="Cthe_2159"/>
</dbReference>
<reference evidence="3" key="1">
    <citation type="submission" date="2022-08" db="EMBL/GenBank/DDBJ databases">
        <title>The genomic sequence of strain Paenibacillus sp. SCIV0701.</title>
        <authorList>
            <person name="Zhao H."/>
        </authorList>
    </citation>
    <scope>NUCLEOTIDE SEQUENCE</scope>
    <source>
        <strain evidence="3">SCIV0701</strain>
    </source>
</reference>
<evidence type="ECO:0000256" key="2">
    <source>
        <dbReference type="SAM" id="SignalP"/>
    </source>
</evidence>
<dbReference type="Proteomes" id="UP001141950">
    <property type="component" value="Unassembled WGS sequence"/>
</dbReference>
<dbReference type="RefSeq" id="WP_257445628.1">
    <property type="nucleotide sequence ID" value="NZ_JANIPJ010000007.1"/>
</dbReference>
<dbReference type="PROSITE" id="PS51257">
    <property type="entry name" value="PROKAR_LIPOPROTEIN"/>
    <property type="match status" value="1"/>
</dbReference>
<protein>
    <submittedName>
        <fullName evidence="3">Carbohydrate-binding domain-containing protein</fullName>
    </submittedName>
</protein>
<evidence type="ECO:0000313" key="4">
    <source>
        <dbReference type="Proteomes" id="UP001141950"/>
    </source>
</evidence>
<organism evidence="3 4">
    <name type="scientific">Paenibacillus soyae</name>
    <dbReference type="NCBI Taxonomy" id="2969249"/>
    <lineage>
        <taxon>Bacteria</taxon>
        <taxon>Bacillati</taxon>
        <taxon>Bacillota</taxon>
        <taxon>Bacilli</taxon>
        <taxon>Bacillales</taxon>
        <taxon>Paenibacillaceae</taxon>
        <taxon>Paenibacillus</taxon>
    </lineage>
</organism>
<keyword evidence="2" id="KW-0732">Signal</keyword>
<dbReference type="AlphaFoldDB" id="A0A9X2MVT3"/>
<sequence length="416" mass="42470">MKSKKFNRISAITMALLLSVAAGGCSTETNGNSGNSATTQSAITTAPTGTAEPTNETSAVETDAEVEAGAEAAVQTASDLFTDRDLAQTADLAAATSLTLESGKDVTLTNEGVYVLSGEAENTTVVVEAAEDAKVQIVLDGVRITNEDAPAIYVKAGDKAFVTTTDSESYMEVSGTYTADGETNLDAVIFSRSDITLNGTGALEIAAPTGNGISSKDDVKITGGEYTIQSSADGLEANDAILIHDGSITIDSGKDALHSENDEDASLGQIIIEGGALTLSAADDGIRANSLVQIDGGTVNIENSEEGIEANYIRVNNGQITLYAKNDGMNAAQKIDSEVAIEVNGGTLDLSIGSGDTDAFDSNGNIYINGGTINVDASSAFDFDGTGQLNGGNVTVNGQTVTEMTASRGGGRGGRR</sequence>
<dbReference type="Pfam" id="PF14262">
    <property type="entry name" value="Cthe_2159"/>
    <property type="match status" value="1"/>
</dbReference>
<feature type="signal peptide" evidence="2">
    <location>
        <begin position="1"/>
        <end position="24"/>
    </location>
</feature>